<feature type="region of interest" description="Disordered" evidence="2">
    <location>
        <begin position="748"/>
        <end position="839"/>
    </location>
</feature>
<organism evidence="4 5">
    <name type="scientific">Streptomyces griseoflavus Tu4000</name>
    <dbReference type="NCBI Taxonomy" id="467200"/>
    <lineage>
        <taxon>Bacteria</taxon>
        <taxon>Bacillati</taxon>
        <taxon>Actinomycetota</taxon>
        <taxon>Actinomycetes</taxon>
        <taxon>Kitasatosporales</taxon>
        <taxon>Streptomycetaceae</taxon>
        <taxon>Streptomyces</taxon>
    </lineage>
</organism>
<keyword evidence="1" id="KW-0808">Transferase</keyword>
<dbReference type="NCBIfam" id="TIGR00229">
    <property type="entry name" value="sensory_box"/>
    <property type="match status" value="1"/>
</dbReference>
<dbReference type="PROSITE" id="PS50112">
    <property type="entry name" value="PAS"/>
    <property type="match status" value="1"/>
</dbReference>
<dbReference type="STRING" id="467200.SSRG_05957"/>
<dbReference type="PANTHER" id="PTHR35526">
    <property type="entry name" value="ANTI-SIGMA-F FACTOR RSBW-RELATED"/>
    <property type="match status" value="1"/>
</dbReference>
<evidence type="ECO:0000259" key="3">
    <source>
        <dbReference type="PROSITE" id="PS50112"/>
    </source>
</evidence>
<keyword evidence="5" id="KW-1185">Reference proteome</keyword>
<dbReference type="CDD" id="cd16936">
    <property type="entry name" value="HATPase_RsbW-like"/>
    <property type="match status" value="1"/>
</dbReference>
<gene>
    <name evidence="4" type="ORF">SSRG_05957</name>
</gene>
<dbReference type="GO" id="GO:0003677">
    <property type="term" value="F:DNA binding"/>
    <property type="evidence" value="ECO:0007669"/>
    <property type="project" value="UniProtKB-KW"/>
</dbReference>
<dbReference type="GO" id="GO:0006355">
    <property type="term" value="P:regulation of DNA-templated transcription"/>
    <property type="evidence" value="ECO:0007669"/>
    <property type="project" value="InterPro"/>
</dbReference>
<dbReference type="GO" id="GO:0004674">
    <property type="term" value="F:protein serine/threonine kinase activity"/>
    <property type="evidence" value="ECO:0007669"/>
    <property type="project" value="UniProtKB-KW"/>
</dbReference>
<dbReference type="SMART" id="SM00091">
    <property type="entry name" value="PAS"/>
    <property type="match status" value="1"/>
</dbReference>
<feature type="compositionally biased region" description="Basic residues" evidence="2">
    <location>
        <begin position="827"/>
        <end position="839"/>
    </location>
</feature>
<feature type="compositionally biased region" description="Basic residues" evidence="2">
    <location>
        <begin position="640"/>
        <end position="656"/>
    </location>
</feature>
<keyword evidence="1" id="KW-0418">Kinase</keyword>
<evidence type="ECO:0000313" key="4">
    <source>
        <dbReference type="EMBL" id="EFL43153.1"/>
    </source>
</evidence>
<protein>
    <submittedName>
        <fullName evidence="4">DNA-binding protein</fullName>
    </submittedName>
</protein>
<dbReference type="InterPro" id="IPR003594">
    <property type="entry name" value="HATPase_dom"/>
</dbReference>
<dbReference type="SUPFAM" id="SSF55785">
    <property type="entry name" value="PYP-like sensor domain (PAS domain)"/>
    <property type="match status" value="1"/>
</dbReference>
<feature type="domain" description="PAS" evidence="3">
    <location>
        <begin position="287"/>
        <end position="332"/>
    </location>
</feature>
<dbReference type="Pfam" id="PF13581">
    <property type="entry name" value="HATPase_c_2"/>
    <property type="match status" value="1"/>
</dbReference>
<sequence length="839" mass="88162">MAQARRFVGAALAGAAPDLVATAQLLVSELVTNVVLHARTEAEVTARSEDGTVRVRVGDRRPDRALVPHGWPPYAGTGQGLPLVARLASRRGVETGDRGKTVWFELGPEGPPRRPDDWEPLAAPADGEATVTLLDVPTALCAAAEQHRHTLLREVTLAVAAGQDVGVTPRDAAVAHDTSQLITASVTAALRPHPAERGLRSLPLSLPPDAGPSVRTLRAVLDLAEEAAREEHLLTLPALPRQRLFHQWLFDQIVGQLAGGHPTAWTVVPGGPGAGPSELVAWDAGQVQASRVPTIAADERNRIIAVNGPAADLLGWNAGDLVGRPLTTLVPEHLRARHATAFTSLLLSGQPRILGRSVPLPALHHDGRLVPVRLFVQPQETADGRTVFVAQLTPRGAVPSPSTHLPGRIRPPIGQRQPDRSSPMAAEDTGRSADRSALVRLSLLADTAAALSNAPYLDEGLERVGRILTDRLADWCAVDLFTEDARVERARVVHRSSGDAWPEEYQGRLPPLSDAARGPLARALRGAGPLLLTGPPSPSQVASPLDAHYLGLFRTMGADSAVVAPLRVRRQIIGALTVAPPRTGRAVHGGGPAAGPRSGARSRPGSGQPPSPPGDAQHRRTPAALAAADTAGRREPAARRPLRRVLRHRAGRRRLVRLLPPARREHGAGHRRRHRAQPGRGDHHEPTAQHAAGHRRGPSGAAVDRAAPSRPGEPQSLPRVHRHLHLRPGQGPRGGALAAGALLRGASAAVAHSPGRPHTVPGGGLGAAAGGGPARSPPPGTGRGPGARDGAAVHRRADRTPGGTPGRRHGAAARARRRAGPGAARGVLRRVAHRSGRRR</sequence>
<dbReference type="InterPro" id="IPR013767">
    <property type="entry name" value="PAS_fold"/>
</dbReference>
<dbReference type="PANTHER" id="PTHR35526:SF3">
    <property type="entry name" value="ANTI-SIGMA-F FACTOR RSBW"/>
    <property type="match status" value="1"/>
</dbReference>
<feature type="region of interest" description="Disordered" evidence="2">
    <location>
        <begin position="395"/>
        <end position="433"/>
    </location>
</feature>
<dbReference type="EMBL" id="GG657758">
    <property type="protein sequence ID" value="EFL43153.1"/>
    <property type="molecule type" value="Genomic_DNA"/>
</dbReference>
<evidence type="ECO:0000313" key="5">
    <source>
        <dbReference type="Proteomes" id="UP000002968"/>
    </source>
</evidence>
<name>D9XKC7_9ACTN</name>
<evidence type="ECO:0000256" key="1">
    <source>
        <dbReference type="ARBA" id="ARBA00022527"/>
    </source>
</evidence>
<dbReference type="InterPro" id="IPR050267">
    <property type="entry name" value="Anti-sigma-factor_SerPK"/>
</dbReference>
<keyword evidence="1" id="KW-0723">Serine/threonine-protein kinase</keyword>
<dbReference type="HOGENOM" id="CLU_338861_0_0_11"/>
<keyword evidence="4" id="KW-0238">DNA-binding</keyword>
<dbReference type="Gene3D" id="3.30.450.40">
    <property type="match status" value="1"/>
</dbReference>
<accession>D9XKC7</accession>
<proteinExistence type="predicted"/>
<dbReference type="Gene3D" id="3.30.450.20">
    <property type="entry name" value="PAS domain"/>
    <property type="match status" value="1"/>
</dbReference>
<dbReference type="Proteomes" id="UP000002968">
    <property type="component" value="Unassembled WGS sequence"/>
</dbReference>
<dbReference type="InterPro" id="IPR036890">
    <property type="entry name" value="HATPase_C_sf"/>
</dbReference>
<dbReference type="SUPFAM" id="SSF55781">
    <property type="entry name" value="GAF domain-like"/>
    <property type="match status" value="1"/>
</dbReference>
<feature type="compositionally biased region" description="Low complexity" evidence="2">
    <location>
        <begin position="594"/>
        <end position="606"/>
    </location>
</feature>
<dbReference type="InterPro" id="IPR035965">
    <property type="entry name" value="PAS-like_dom_sf"/>
</dbReference>
<dbReference type="Gene3D" id="3.30.565.10">
    <property type="entry name" value="Histidine kinase-like ATPase, C-terminal domain"/>
    <property type="match status" value="1"/>
</dbReference>
<dbReference type="SUPFAM" id="SSF55874">
    <property type="entry name" value="ATPase domain of HSP90 chaperone/DNA topoisomerase II/histidine kinase"/>
    <property type="match status" value="1"/>
</dbReference>
<feature type="compositionally biased region" description="Basic residues" evidence="2">
    <location>
        <begin position="806"/>
        <end position="819"/>
    </location>
</feature>
<dbReference type="CDD" id="cd00130">
    <property type="entry name" value="PAS"/>
    <property type="match status" value="1"/>
</dbReference>
<dbReference type="InterPro" id="IPR000014">
    <property type="entry name" value="PAS"/>
</dbReference>
<reference evidence="4" key="1">
    <citation type="submission" date="2009-02" db="EMBL/GenBank/DDBJ databases">
        <title>Annotation of Streptomyces griseoflavus strain Tu4000.</title>
        <authorList>
            <consortium name="The Broad Institute Genome Sequencing Platform"/>
            <consortium name="Broad Institute Microbial Sequencing Center"/>
            <person name="Fischbach M."/>
            <person name="Godfrey P."/>
            <person name="Ward D."/>
            <person name="Young S."/>
            <person name="Zeng Q."/>
            <person name="Koehrsen M."/>
            <person name="Alvarado L."/>
            <person name="Berlin A.M."/>
            <person name="Bochicchio J."/>
            <person name="Borenstein D."/>
            <person name="Chapman S.B."/>
            <person name="Chen Z."/>
            <person name="Engels R."/>
            <person name="Freedman E."/>
            <person name="Gellesch M."/>
            <person name="Goldberg J."/>
            <person name="Griggs A."/>
            <person name="Gujja S."/>
            <person name="Heilman E.R."/>
            <person name="Heiman D.I."/>
            <person name="Hepburn T.A."/>
            <person name="Howarth C."/>
            <person name="Jen D."/>
            <person name="Larson L."/>
            <person name="Lewis B."/>
            <person name="Mehta T."/>
            <person name="Park D."/>
            <person name="Pearson M."/>
            <person name="Richards J."/>
            <person name="Roberts A."/>
            <person name="Saif S."/>
            <person name="Shea T.D."/>
            <person name="Shenoy N."/>
            <person name="Sisk P."/>
            <person name="Stolte C."/>
            <person name="Sykes S.N."/>
            <person name="Thomson T."/>
            <person name="Walk T."/>
            <person name="White J."/>
            <person name="Yandava C."/>
            <person name="Straight P."/>
            <person name="Clardy J."/>
            <person name="Hung D."/>
            <person name="Kolter R."/>
            <person name="Mekalanos J."/>
            <person name="Walker S."/>
            <person name="Walsh C.T."/>
            <person name="Wieland-Brown L.C."/>
            <person name="Haas B."/>
            <person name="Nusbaum C."/>
            <person name="Birren B."/>
        </authorList>
    </citation>
    <scope>NUCLEOTIDE SEQUENCE [LARGE SCALE GENOMIC DNA]</scope>
    <source>
        <strain evidence="4">Tu4000</strain>
    </source>
</reference>
<feature type="compositionally biased region" description="Gly residues" evidence="2">
    <location>
        <begin position="761"/>
        <end position="773"/>
    </location>
</feature>
<dbReference type="Pfam" id="PF00989">
    <property type="entry name" value="PAS"/>
    <property type="match status" value="1"/>
</dbReference>
<dbReference type="InterPro" id="IPR029016">
    <property type="entry name" value="GAF-like_dom_sf"/>
</dbReference>
<evidence type="ECO:0000256" key="2">
    <source>
        <dbReference type="SAM" id="MobiDB-lite"/>
    </source>
</evidence>
<dbReference type="AlphaFoldDB" id="D9XKC7"/>
<feature type="region of interest" description="Disordered" evidence="2">
    <location>
        <begin position="581"/>
        <end position="718"/>
    </location>
</feature>